<evidence type="ECO:0000313" key="13">
    <source>
        <dbReference type="Proteomes" id="UP000595895"/>
    </source>
</evidence>
<evidence type="ECO:0000256" key="1">
    <source>
        <dbReference type="ARBA" id="ARBA00007316"/>
    </source>
</evidence>
<proteinExistence type="inferred from homology"/>
<evidence type="ECO:0000256" key="9">
    <source>
        <dbReference type="SAM" id="MobiDB-lite"/>
    </source>
</evidence>
<keyword evidence="10" id="KW-1133">Transmembrane helix</keyword>
<comment type="catalytic activity">
    <reaction evidence="8">
        <text>L-tyrosyl-[protein] + ATP = O-phospho-L-tyrosyl-[protein] + ADP + H(+)</text>
        <dbReference type="Rhea" id="RHEA:10596"/>
        <dbReference type="Rhea" id="RHEA-COMP:10136"/>
        <dbReference type="Rhea" id="RHEA-COMP:20101"/>
        <dbReference type="ChEBI" id="CHEBI:15378"/>
        <dbReference type="ChEBI" id="CHEBI:30616"/>
        <dbReference type="ChEBI" id="CHEBI:46858"/>
        <dbReference type="ChEBI" id="CHEBI:61978"/>
        <dbReference type="ChEBI" id="CHEBI:456216"/>
        <dbReference type="EC" id="2.7.10.2"/>
    </reaction>
</comment>
<evidence type="ECO:0000256" key="10">
    <source>
        <dbReference type="SAM" id="Phobius"/>
    </source>
</evidence>
<evidence type="ECO:0000256" key="6">
    <source>
        <dbReference type="ARBA" id="ARBA00022840"/>
    </source>
</evidence>
<name>A0A7T7MAQ7_9ACTO</name>
<dbReference type="NCBIfam" id="TIGR01007">
    <property type="entry name" value="eps_fam"/>
    <property type="match status" value="1"/>
</dbReference>
<dbReference type="InterPro" id="IPR005702">
    <property type="entry name" value="Wzc-like_C"/>
</dbReference>
<evidence type="ECO:0000259" key="11">
    <source>
        <dbReference type="Pfam" id="PF13614"/>
    </source>
</evidence>
<dbReference type="InterPro" id="IPR025669">
    <property type="entry name" value="AAA_dom"/>
</dbReference>
<dbReference type="EMBL" id="CP066802">
    <property type="protein sequence ID" value="QQM67928.1"/>
    <property type="molecule type" value="Genomic_DNA"/>
</dbReference>
<dbReference type="RefSeq" id="WP_200277265.1">
    <property type="nucleotide sequence ID" value="NZ_CP066802.1"/>
</dbReference>
<evidence type="ECO:0000256" key="4">
    <source>
        <dbReference type="ARBA" id="ARBA00022741"/>
    </source>
</evidence>
<keyword evidence="4" id="KW-0547">Nucleotide-binding</keyword>
<keyword evidence="13" id="KW-1185">Reference proteome</keyword>
<evidence type="ECO:0000313" key="12">
    <source>
        <dbReference type="EMBL" id="QQM67928.1"/>
    </source>
</evidence>
<feature type="compositionally biased region" description="Polar residues" evidence="9">
    <location>
        <begin position="479"/>
        <end position="495"/>
    </location>
</feature>
<sequence>MTLEDLLKVTRQQIGLIVLGLVLGLAGAAGLVYVTPVTYSASAIAYVRVTMPDDAGTGGAGAYYAASQLANQKVKAFVSVFSSQAVAQGVIDTLGLETTPSALAGTIQASNQTNSLTITVTATGETPKRAQVIADETVHQAQQQIKQLEGENSPVEIVLMSSSTLSSTVKNPSVVKYMGAGTVGGLIIGYVLALLRALLDKRIRTSEDVSSVMDEPVIGLVPTSDVFTQGPEEPEPDYRVEESLRKLRTNLRYARVDQGLHKLVVTSSVQGEGKSTVSTNLARVMALAGEEVVLIEGDMRRPVFKERFSLSSHQTGLSQLLVGATTLEQAMVQTKVPGLYVIPAGDTPPNPSELLGSERLSQLVDYLTADRLVIIDAPPVLPVTDAVALSERMDGVVLVARAKKTTTDQLKLTKETIERGGGTVLGVVLNQVAVSGLGRLRYGETEYAYTAAAYPAGTADRNERKARRRRQPSAEPHLAQTQEKSVSSGQGTTDFVNMLEKESMKGDPAWSSKA</sequence>
<feature type="transmembrane region" description="Helical" evidence="10">
    <location>
        <begin position="14"/>
        <end position="34"/>
    </location>
</feature>
<dbReference type="EC" id="2.7.10.2" evidence="2"/>
<gene>
    <name evidence="12" type="ORF">JG540_03440</name>
</gene>
<dbReference type="CDD" id="cd05387">
    <property type="entry name" value="BY-kinase"/>
    <property type="match status" value="1"/>
</dbReference>
<comment type="similarity">
    <text evidence="1">Belongs to the CpsD/CapB family.</text>
</comment>
<dbReference type="SUPFAM" id="SSF52540">
    <property type="entry name" value="P-loop containing nucleoside triphosphate hydrolases"/>
    <property type="match status" value="1"/>
</dbReference>
<dbReference type="PANTHER" id="PTHR32309">
    <property type="entry name" value="TYROSINE-PROTEIN KINASE"/>
    <property type="match status" value="1"/>
</dbReference>
<evidence type="ECO:0000256" key="3">
    <source>
        <dbReference type="ARBA" id="ARBA00022679"/>
    </source>
</evidence>
<dbReference type="GO" id="GO:0005886">
    <property type="term" value="C:plasma membrane"/>
    <property type="evidence" value="ECO:0007669"/>
    <property type="project" value="TreeGrafter"/>
</dbReference>
<feature type="region of interest" description="Disordered" evidence="9">
    <location>
        <begin position="458"/>
        <end position="514"/>
    </location>
</feature>
<reference evidence="12 13" key="1">
    <citation type="submission" date="2020-12" db="EMBL/GenBank/DDBJ databases">
        <authorList>
            <person name="Zhou J."/>
        </authorList>
    </citation>
    <scope>NUCLEOTIDE SEQUENCE [LARGE SCALE GENOMIC DNA]</scope>
    <source>
        <strain evidence="12 13">CCUG 61299</strain>
    </source>
</reference>
<dbReference type="AlphaFoldDB" id="A0A7T7MAQ7"/>
<accession>A0A7T7MAQ7</accession>
<dbReference type="InterPro" id="IPR050445">
    <property type="entry name" value="Bact_polysacc_biosynth/exp"/>
</dbReference>
<dbReference type="PANTHER" id="PTHR32309:SF13">
    <property type="entry name" value="FERRIC ENTEROBACTIN TRANSPORT PROTEIN FEPE"/>
    <property type="match status" value="1"/>
</dbReference>
<evidence type="ECO:0000256" key="5">
    <source>
        <dbReference type="ARBA" id="ARBA00022777"/>
    </source>
</evidence>
<keyword evidence="6" id="KW-0067">ATP-binding</keyword>
<evidence type="ECO:0000256" key="8">
    <source>
        <dbReference type="ARBA" id="ARBA00051245"/>
    </source>
</evidence>
<evidence type="ECO:0000256" key="2">
    <source>
        <dbReference type="ARBA" id="ARBA00011903"/>
    </source>
</evidence>
<keyword evidence="10" id="KW-0472">Membrane</keyword>
<dbReference type="GO" id="GO:0005524">
    <property type="term" value="F:ATP binding"/>
    <property type="evidence" value="ECO:0007669"/>
    <property type="project" value="UniProtKB-KW"/>
</dbReference>
<dbReference type="Pfam" id="PF13614">
    <property type="entry name" value="AAA_31"/>
    <property type="match status" value="1"/>
</dbReference>
<protein>
    <recommendedName>
        <fullName evidence="2">non-specific protein-tyrosine kinase</fullName>
        <ecNumber evidence="2">2.7.10.2</ecNumber>
    </recommendedName>
</protein>
<keyword evidence="5 12" id="KW-0418">Kinase</keyword>
<dbReference type="GO" id="GO:0004715">
    <property type="term" value="F:non-membrane spanning protein tyrosine kinase activity"/>
    <property type="evidence" value="ECO:0007669"/>
    <property type="project" value="UniProtKB-EC"/>
</dbReference>
<keyword evidence="10" id="KW-0812">Transmembrane</keyword>
<keyword evidence="7" id="KW-0829">Tyrosine-protein kinase</keyword>
<evidence type="ECO:0000256" key="7">
    <source>
        <dbReference type="ARBA" id="ARBA00023137"/>
    </source>
</evidence>
<dbReference type="Gene3D" id="3.40.50.300">
    <property type="entry name" value="P-loop containing nucleotide triphosphate hydrolases"/>
    <property type="match status" value="1"/>
</dbReference>
<keyword evidence="3 12" id="KW-0808">Transferase</keyword>
<dbReference type="Proteomes" id="UP000595895">
    <property type="component" value="Chromosome"/>
</dbReference>
<dbReference type="KEGG" id="awe:JG540_03440"/>
<feature type="transmembrane region" description="Helical" evidence="10">
    <location>
        <begin position="177"/>
        <end position="199"/>
    </location>
</feature>
<feature type="domain" description="AAA" evidence="11">
    <location>
        <begin position="271"/>
        <end position="408"/>
    </location>
</feature>
<organism evidence="12 13">
    <name type="scientific">Actinomyces weissii</name>
    <dbReference type="NCBI Taxonomy" id="675090"/>
    <lineage>
        <taxon>Bacteria</taxon>
        <taxon>Bacillati</taxon>
        <taxon>Actinomycetota</taxon>
        <taxon>Actinomycetes</taxon>
        <taxon>Actinomycetales</taxon>
        <taxon>Actinomycetaceae</taxon>
        <taxon>Actinomyces</taxon>
    </lineage>
</organism>
<dbReference type="InterPro" id="IPR027417">
    <property type="entry name" value="P-loop_NTPase"/>
</dbReference>